<keyword evidence="4" id="KW-0535">Nitrogen fixation</keyword>
<keyword evidence="8" id="KW-1185">Reference proteome</keyword>
<evidence type="ECO:0000256" key="2">
    <source>
        <dbReference type="ARBA" id="ARBA00023004"/>
    </source>
</evidence>
<keyword evidence="2" id="KW-0408">Iron</keyword>
<dbReference type="RefSeq" id="WP_097281431.1">
    <property type="nucleotide sequence ID" value="NZ_OCNJ01000015.1"/>
</dbReference>
<dbReference type="NCBIfam" id="TIGR02936">
    <property type="entry name" value="fdxN_nitrog"/>
    <property type="match status" value="1"/>
</dbReference>
<dbReference type="AlphaFoldDB" id="A0A286GZH1"/>
<keyword evidence="1" id="KW-0479">Metal-binding</keyword>
<dbReference type="GO" id="GO:0046872">
    <property type="term" value="F:metal ion binding"/>
    <property type="evidence" value="ECO:0007669"/>
    <property type="project" value="UniProtKB-KW"/>
</dbReference>
<evidence type="ECO:0000256" key="1">
    <source>
        <dbReference type="ARBA" id="ARBA00022723"/>
    </source>
</evidence>
<evidence type="ECO:0000256" key="4">
    <source>
        <dbReference type="ARBA" id="ARBA00023231"/>
    </source>
</evidence>
<feature type="domain" description="4Fe-4S ferredoxin-type" evidence="6">
    <location>
        <begin position="18"/>
        <end position="47"/>
    </location>
</feature>
<evidence type="ECO:0000259" key="6">
    <source>
        <dbReference type="PROSITE" id="PS51379"/>
    </source>
</evidence>
<dbReference type="Gene3D" id="3.30.70.20">
    <property type="match status" value="1"/>
</dbReference>
<dbReference type="SUPFAM" id="SSF54862">
    <property type="entry name" value="4Fe-4S ferredoxins"/>
    <property type="match status" value="1"/>
</dbReference>
<evidence type="ECO:0000256" key="3">
    <source>
        <dbReference type="ARBA" id="ARBA00023014"/>
    </source>
</evidence>
<dbReference type="PROSITE" id="PS00198">
    <property type="entry name" value="4FE4S_FER_1"/>
    <property type="match status" value="1"/>
</dbReference>
<dbReference type="Pfam" id="PF12838">
    <property type="entry name" value="Fer4_7"/>
    <property type="match status" value="1"/>
</dbReference>
<dbReference type="OrthoDB" id="9810688at2"/>
<keyword evidence="3" id="KW-0411">Iron-sulfur</keyword>
<reference evidence="7 8" key="1">
    <citation type="submission" date="2017-09" db="EMBL/GenBank/DDBJ databases">
        <authorList>
            <person name="Ehlers B."/>
            <person name="Leendertz F.H."/>
        </authorList>
    </citation>
    <scope>NUCLEOTIDE SEQUENCE [LARGE SCALE GENOMIC DNA]</scope>
    <source>
        <strain evidence="7 8">USBA 140</strain>
    </source>
</reference>
<dbReference type="Proteomes" id="UP000219621">
    <property type="component" value="Unassembled WGS sequence"/>
</dbReference>
<evidence type="ECO:0000256" key="5">
    <source>
        <dbReference type="ARBA" id="ARBA00030616"/>
    </source>
</evidence>
<dbReference type="GO" id="GO:0051536">
    <property type="term" value="F:iron-sulfur cluster binding"/>
    <property type="evidence" value="ECO:0007669"/>
    <property type="project" value="UniProtKB-KW"/>
</dbReference>
<protein>
    <recommendedName>
        <fullName evidence="5">Ferredoxin III</fullName>
    </recommendedName>
</protein>
<dbReference type="InterPro" id="IPR017900">
    <property type="entry name" value="4Fe4S_Fe_S_CS"/>
</dbReference>
<dbReference type="InterPro" id="IPR014283">
    <property type="entry name" value="FdIII_4_nif"/>
</dbReference>
<evidence type="ECO:0000313" key="8">
    <source>
        <dbReference type="Proteomes" id="UP000219621"/>
    </source>
</evidence>
<dbReference type="PROSITE" id="PS51379">
    <property type="entry name" value="4FE4S_FER_2"/>
    <property type="match status" value="2"/>
</dbReference>
<proteinExistence type="predicted"/>
<dbReference type="EMBL" id="OCNJ01000015">
    <property type="protein sequence ID" value="SOE00938.1"/>
    <property type="molecule type" value="Genomic_DNA"/>
</dbReference>
<organism evidence="7 8">
    <name type="scientific">Caenispirillum bisanense</name>
    <dbReference type="NCBI Taxonomy" id="414052"/>
    <lineage>
        <taxon>Bacteria</taxon>
        <taxon>Pseudomonadati</taxon>
        <taxon>Pseudomonadota</taxon>
        <taxon>Alphaproteobacteria</taxon>
        <taxon>Rhodospirillales</taxon>
        <taxon>Novispirillaceae</taxon>
        <taxon>Caenispirillum</taxon>
    </lineage>
</organism>
<feature type="domain" description="4Fe-4S ferredoxin-type" evidence="6">
    <location>
        <begin position="66"/>
        <end position="96"/>
    </location>
</feature>
<name>A0A286GZH1_9PROT</name>
<sequence>MANVTYATRDGTPWEPKYIESIDMASCIGCGRCFKVCTQGVLELKGVNDEGELCDPFDDDEEIERKVMTVANSGKCIGCNSCAAVCGANCQTHAAAAA</sequence>
<evidence type="ECO:0000313" key="7">
    <source>
        <dbReference type="EMBL" id="SOE00938.1"/>
    </source>
</evidence>
<gene>
    <name evidence="7" type="ORF">SAMN05421508_11518</name>
</gene>
<accession>A0A286GZH1</accession>
<dbReference type="InterPro" id="IPR017896">
    <property type="entry name" value="4Fe4S_Fe-S-bd"/>
</dbReference>